<dbReference type="InterPro" id="IPR013905">
    <property type="entry name" value="Lgl_C_dom"/>
</dbReference>
<dbReference type="STRING" id="745531.A0A0C3RSY3"/>
<feature type="compositionally biased region" description="Polar residues" evidence="4">
    <location>
        <begin position="1021"/>
        <end position="1050"/>
    </location>
</feature>
<dbReference type="Proteomes" id="UP000053257">
    <property type="component" value="Unassembled WGS sequence"/>
</dbReference>
<dbReference type="GO" id="GO:0005096">
    <property type="term" value="F:GTPase activator activity"/>
    <property type="evidence" value="ECO:0007669"/>
    <property type="project" value="TreeGrafter"/>
</dbReference>
<feature type="repeat" description="WD" evidence="3">
    <location>
        <begin position="240"/>
        <end position="281"/>
    </location>
</feature>
<keyword evidence="2" id="KW-0268">Exocytosis</keyword>
<keyword evidence="3" id="KW-0853">WD repeat</keyword>
<organism evidence="6 7">
    <name type="scientific">Phlebiopsis gigantea (strain 11061_1 CR5-6)</name>
    <name type="common">White-rot fungus</name>
    <name type="synonym">Peniophora gigantea</name>
    <dbReference type="NCBI Taxonomy" id="745531"/>
    <lineage>
        <taxon>Eukaryota</taxon>
        <taxon>Fungi</taxon>
        <taxon>Dikarya</taxon>
        <taxon>Basidiomycota</taxon>
        <taxon>Agaricomycotina</taxon>
        <taxon>Agaricomycetes</taxon>
        <taxon>Polyporales</taxon>
        <taxon>Phanerochaetaceae</taxon>
        <taxon>Phlebiopsis</taxon>
    </lineage>
</organism>
<evidence type="ECO:0000256" key="2">
    <source>
        <dbReference type="ARBA" id="ARBA00022483"/>
    </source>
</evidence>
<dbReference type="Gene3D" id="1.20.5.110">
    <property type="match status" value="1"/>
</dbReference>
<accession>A0A0C3RSY3</accession>
<evidence type="ECO:0000313" key="7">
    <source>
        <dbReference type="Proteomes" id="UP000053257"/>
    </source>
</evidence>
<gene>
    <name evidence="6" type="ORF">PHLGIDRAFT_233108</name>
</gene>
<dbReference type="SUPFAM" id="SSF50978">
    <property type="entry name" value="WD40 repeat-like"/>
    <property type="match status" value="3"/>
</dbReference>
<reference evidence="6 7" key="1">
    <citation type="journal article" date="2014" name="PLoS Genet.">
        <title>Analysis of the Phlebiopsis gigantea genome, transcriptome and secretome provides insight into its pioneer colonization strategies of wood.</title>
        <authorList>
            <person name="Hori C."/>
            <person name="Ishida T."/>
            <person name="Igarashi K."/>
            <person name="Samejima M."/>
            <person name="Suzuki H."/>
            <person name="Master E."/>
            <person name="Ferreira P."/>
            <person name="Ruiz-Duenas F.J."/>
            <person name="Held B."/>
            <person name="Canessa P."/>
            <person name="Larrondo L.F."/>
            <person name="Schmoll M."/>
            <person name="Druzhinina I.S."/>
            <person name="Kubicek C.P."/>
            <person name="Gaskell J.A."/>
            <person name="Kersten P."/>
            <person name="St John F."/>
            <person name="Glasner J."/>
            <person name="Sabat G."/>
            <person name="Splinter BonDurant S."/>
            <person name="Syed K."/>
            <person name="Yadav J."/>
            <person name="Mgbeahuruike A.C."/>
            <person name="Kovalchuk A."/>
            <person name="Asiegbu F.O."/>
            <person name="Lackner G."/>
            <person name="Hoffmeister D."/>
            <person name="Rencoret J."/>
            <person name="Gutierrez A."/>
            <person name="Sun H."/>
            <person name="Lindquist E."/>
            <person name="Barry K."/>
            <person name="Riley R."/>
            <person name="Grigoriev I.V."/>
            <person name="Henrissat B."/>
            <person name="Kues U."/>
            <person name="Berka R.M."/>
            <person name="Martinez A.T."/>
            <person name="Covert S.F."/>
            <person name="Blanchette R.A."/>
            <person name="Cullen D."/>
        </authorList>
    </citation>
    <scope>NUCLEOTIDE SEQUENCE [LARGE SCALE GENOMIC DNA]</scope>
    <source>
        <strain evidence="6 7">11061_1 CR5-6</strain>
    </source>
</reference>
<dbReference type="GO" id="GO:0006887">
    <property type="term" value="P:exocytosis"/>
    <property type="evidence" value="ECO:0007669"/>
    <property type="project" value="UniProtKB-KW"/>
</dbReference>
<dbReference type="OrthoDB" id="19944at2759"/>
<dbReference type="PROSITE" id="PS50082">
    <property type="entry name" value="WD_REPEATS_2"/>
    <property type="match status" value="1"/>
</dbReference>
<dbReference type="CDD" id="cd15873">
    <property type="entry name" value="R-SNARE_STXBP5_6"/>
    <property type="match status" value="1"/>
</dbReference>
<dbReference type="HOGENOM" id="CLU_005737_1_0_1"/>
<dbReference type="Gene3D" id="2.130.10.10">
    <property type="entry name" value="YVTN repeat-like/Quinoprotein amine dehydrogenase"/>
    <property type="match status" value="3"/>
</dbReference>
<dbReference type="Pfam" id="PF08596">
    <property type="entry name" value="Lgl_C"/>
    <property type="match status" value="1"/>
</dbReference>
<dbReference type="GO" id="GO:0005886">
    <property type="term" value="C:plasma membrane"/>
    <property type="evidence" value="ECO:0007669"/>
    <property type="project" value="TreeGrafter"/>
</dbReference>
<protein>
    <recommendedName>
        <fullName evidence="5">Lethal giant larvae (Lgl)-like C-terminal domain-containing protein</fullName>
    </recommendedName>
</protein>
<sequence length="1107" mass="120001">MLSRSNAKPLLDLSIELADEIDWQAGTLRTFEHHLDITAWAYEAVSGIIAIGTSDGSIDLYGGPGVEHRLELSERIAVRSLHFASSIFRLVCVDEKDRLTIWDLNTPRKPKLQSIVNFKYPVNSVTVSPSHSHVFVALANGEIQTYDLLCSRKSLYTMPDLWALYEEKMASSGMPNYGGGQSQLPIEMVVHPRDLNLLFVAYSGGIVMSDLTHRNTARAYEYVVPPGAPGGQGYHDQNLLKHRRPDVTALAIHPCGHFFAAGYTDGSIAFWAIEDEDKPLLVLTLDGQHDINIADAHRLDEALGQSLQHATSREPVFRLAWSGFANSDDPRGGDTVLVVLGGLKTEDISGITAILLPAFNPAEPPALPATSSTTLHPNIRTAMRQSVTPKNLHTYSTVGTPQDFLLLPRESPHFSGSWNPRAILLLSDGAKGARSTEAYEFPPPAFGIHKNTKADVPSTGDSSEQALSDEIASTLESMKMQDDPKSLDAPPAFWSGPTGVIGGDLINFEKESYQVLVSDESTDDALGLRGGSAWIDDDEGQMKVLRFQPRRLLVTYHSDLTVRFRDLSAQLLLSSDTSPLQASYPNPLPGLTIDVLALLADPTVASRTSPTLLEEAAVASAHLAPQSLECAVVLGTGEVAVYRLNTPPSEDAAVPKTLEDSELISATHVSVERNHFFYPAFVLSASRGSVSALAMSDIGFLAVAHKDGSVFVVDMRGPRIILRDTSDKSAHRRSFLHRNELDAVVSMTWTVAGTDTDIFPRVRLLATRDSGATTIYPLSRSADGVWAASTQRETTEGVSHAIRDASFVIGTKLGAPSRADRAGLAEVIHSSAEDAVKGASFWVTAGAKGVKCVVDITGERIGRADWPSKAGRVENVVIVRKNTSTLLIAYTNERKALVYSLPYLEHMHSLQLPKSSDEPLSVDETGDYVEWTRHPCGLIHATRYGTVFNVRRSGPYDVPQVDFTAGRKPVPPQPQPVSVGPASFIGSWLGYLKSQTLTGDQVDTLLGGPDRPVPIPKPQRPNVTASDSGSSRPQPDRANSVSEMANSASRGVSDLYSRLNNALAERGEMLGGLEESFQSLESGSKNMLSQAKSLAAKQTAKRWFQFS</sequence>
<evidence type="ECO:0000256" key="4">
    <source>
        <dbReference type="SAM" id="MobiDB-lite"/>
    </source>
</evidence>
<dbReference type="SMART" id="SM00320">
    <property type="entry name" value="WD40"/>
    <property type="match status" value="5"/>
</dbReference>
<dbReference type="InterPro" id="IPR015943">
    <property type="entry name" value="WD40/YVTN_repeat-like_dom_sf"/>
</dbReference>
<dbReference type="GO" id="GO:0045159">
    <property type="term" value="F:myosin II binding"/>
    <property type="evidence" value="ECO:0007669"/>
    <property type="project" value="TreeGrafter"/>
</dbReference>
<keyword evidence="7" id="KW-1185">Reference proteome</keyword>
<dbReference type="GO" id="GO:0006893">
    <property type="term" value="P:Golgi to plasma membrane transport"/>
    <property type="evidence" value="ECO:0007669"/>
    <property type="project" value="TreeGrafter"/>
</dbReference>
<dbReference type="GO" id="GO:0019905">
    <property type="term" value="F:syntaxin binding"/>
    <property type="evidence" value="ECO:0007669"/>
    <property type="project" value="TreeGrafter"/>
</dbReference>
<name>A0A0C3RSY3_PHLG1</name>
<dbReference type="InterPro" id="IPR001680">
    <property type="entry name" value="WD40_rpt"/>
</dbReference>
<comment type="similarity">
    <text evidence="1">Belongs to the WD repeat L(2)GL family.</text>
</comment>
<dbReference type="GO" id="GO:0005737">
    <property type="term" value="C:cytoplasm"/>
    <property type="evidence" value="ECO:0007669"/>
    <property type="project" value="TreeGrafter"/>
</dbReference>
<dbReference type="AlphaFoldDB" id="A0A0C3RSY3"/>
<evidence type="ECO:0000313" key="6">
    <source>
        <dbReference type="EMBL" id="KIP03621.1"/>
    </source>
</evidence>
<feature type="domain" description="Lethal giant larvae (Lgl)-like C-terminal" evidence="5">
    <location>
        <begin position="616"/>
        <end position="1013"/>
    </location>
</feature>
<evidence type="ECO:0000256" key="3">
    <source>
        <dbReference type="PROSITE-ProRule" id="PRU00221"/>
    </source>
</evidence>
<dbReference type="InterPro" id="IPR036322">
    <property type="entry name" value="WD40_repeat_dom_sf"/>
</dbReference>
<proteinExistence type="inferred from homology"/>
<evidence type="ECO:0000259" key="5">
    <source>
        <dbReference type="Pfam" id="PF08596"/>
    </source>
</evidence>
<feature type="region of interest" description="Disordered" evidence="4">
    <location>
        <begin position="1002"/>
        <end position="1050"/>
    </location>
</feature>
<dbReference type="Pfam" id="PF00400">
    <property type="entry name" value="WD40"/>
    <property type="match status" value="1"/>
</dbReference>
<dbReference type="PANTHER" id="PTHR10241:SF25">
    <property type="entry name" value="TOMOSYN, ISOFORM C"/>
    <property type="match status" value="1"/>
</dbReference>
<evidence type="ECO:0000256" key="1">
    <source>
        <dbReference type="ARBA" id="ARBA00008070"/>
    </source>
</evidence>
<dbReference type="EMBL" id="KN840607">
    <property type="protein sequence ID" value="KIP03621.1"/>
    <property type="molecule type" value="Genomic_DNA"/>
</dbReference>
<dbReference type="PANTHER" id="PTHR10241">
    <property type="entry name" value="LETHAL 2 GIANT LARVAE PROTEIN"/>
    <property type="match status" value="1"/>
</dbReference>